<dbReference type="PROSITE" id="PS51257">
    <property type="entry name" value="PROKAR_LIPOPROTEIN"/>
    <property type="match status" value="1"/>
</dbReference>
<dbReference type="Gene3D" id="2.50.20.10">
    <property type="entry name" value="Lipoprotein localisation LolA/LolB/LppX"/>
    <property type="match status" value="1"/>
</dbReference>
<evidence type="ECO:0000313" key="3">
    <source>
        <dbReference type="Proteomes" id="UP000294746"/>
    </source>
</evidence>
<reference evidence="2 3" key="1">
    <citation type="submission" date="2019-03" db="EMBL/GenBank/DDBJ databases">
        <title>Genomic Encyclopedia of Type Strains, Phase IV (KMG-IV): sequencing the most valuable type-strain genomes for metagenomic binning, comparative biology and taxonomic classification.</title>
        <authorList>
            <person name="Goeker M."/>
        </authorList>
    </citation>
    <scope>NUCLEOTIDE SEQUENCE [LARGE SCALE GENOMIC DNA]</scope>
    <source>
        <strain evidence="2 3">DSM 46831</strain>
    </source>
</reference>
<dbReference type="Proteomes" id="UP000294746">
    <property type="component" value="Unassembled WGS sequence"/>
</dbReference>
<protein>
    <submittedName>
        <fullName evidence="2">Outer membrane lipoprotein-sorting protein</fullName>
    </submittedName>
</protein>
<dbReference type="AlphaFoldDB" id="A0A4R2RMT2"/>
<dbReference type="SUPFAM" id="SSF89392">
    <property type="entry name" value="Prokaryotic lipoproteins and lipoprotein localization factors"/>
    <property type="match status" value="1"/>
</dbReference>
<organism evidence="2 3">
    <name type="scientific">Baia soyae</name>
    <dbReference type="NCBI Taxonomy" id="1544746"/>
    <lineage>
        <taxon>Bacteria</taxon>
        <taxon>Bacillati</taxon>
        <taxon>Bacillota</taxon>
        <taxon>Bacilli</taxon>
        <taxon>Bacillales</taxon>
        <taxon>Thermoactinomycetaceae</taxon>
        <taxon>Baia</taxon>
    </lineage>
</organism>
<name>A0A4R2RMT2_9BACL</name>
<comment type="caution">
    <text evidence="2">The sequence shown here is derived from an EMBL/GenBank/DDBJ whole genome shotgun (WGS) entry which is preliminary data.</text>
</comment>
<dbReference type="EMBL" id="SLXV01000034">
    <property type="protein sequence ID" value="TCP65320.1"/>
    <property type="molecule type" value="Genomic_DNA"/>
</dbReference>
<dbReference type="OrthoDB" id="9785380at2"/>
<dbReference type="InterPro" id="IPR052944">
    <property type="entry name" value="Sporulation_related"/>
</dbReference>
<sequence length="337" mass="38510">MRQKSWFLAVVLILSIFLSACEKSSEDVISDLRKQPEEIDSYTGHGKLTLQSGKKNQEVDVEVWYKRPNLYRVQLKNETSDVTQVLLKNEKGVYVLTPHLKKSYRFQSDWPATSGQIYLYQTILSSIVEDNSRKVEAGEKGYQFEVATTKYMNKTWVKQKIWLTSDYKPEKVEVYDDKDQSVVKMVFDRFEYDTKFDKDVFDSERNLTHAPMPSKETLGRLHSELSSITPGNIPQGTALADEQTIQGTHGSIVVQRFQGAKPFTLSQRKAMPDQLEKASYGKPVLVQGSLGMLLEFSNRKSLVWVDSEKQVEYEMVSSMDTPEMIEIATSLTGQSPK</sequence>
<dbReference type="InterPro" id="IPR029046">
    <property type="entry name" value="LolA/LolB/LppX"/>
</dbReference>
<keyword evidence="3" id="KW-1185">Reference proteome</keyword>
<dbReference type="RefSeq" id="WP_131849407.1">
    <property type="nucleotide sequence ID" value="NZ_SLXV01000034.1"/>
</dbReference>
<keyword evidence="2" id="KW-0449">Lipoprotein</keyword>
<gene>
    <name evidence="2" type="ORF">EDD57_1346</name>
</gene>
<feature type="chain" id="PRO_5038503439" evidence="1">
    <location>
        <begin position="21"/>
        <end position="337"/>
    </location>
</feature>
<dbReference type="PANTHER" id="PTHR37507">
    <property type="entry name" value="SPORULATION PROTEIN YDCC"/>
    <property type="match status" value="1"/>
</dbReference>
<keyword evidence="1" id="KW-0732">Signal</keyword>
<evidence type="ECO:0000256" key="1">
    <source>
        <dbReference type="SAM" id="SignalP"/>
    </source>
</evidence>
<feature type="signal peptide" evidence="1">
    <location>
        <begin position="1"/>
        <end position="20"/>
    </location>
</feature>
<evidence type="ECO:0000313" key="2">
    <source>
        <dbReference type="EMBL" id="TCP65320.1"/>
    </source>
</evidence>
<dbReference type="PANTHER" id="PTHR37507:SF2">
    <property type="entry name" value="SPORULATION PROTEIN YDCC"/>
    <property type="match status" value="1"/>
</dbReference>
<accession>A0A4R2RMT2</accession>
<proteinExistence type="predicted"/>